<dbReference type="OrthoDB" id="188090at2"/>
<sequence length="254" mass="28018">MCCFSRPVQDVSSTKIFARMGTGVDQFIAYAMNLTANEELSMVLPIPVVPGSGEKAVKFINLGKYSRLFDDLWKGFPLPPMSRGGAGPFSAAVTAPPQKLEVQSVGAFDASFVPTIADFSRLDERFRLPDDVWKKLPGYASFGFAVFKLKDTHGPVHPMAFSFPSSMPQSLFFPTLHIHDGKIHAQEEFDHTLYCQGGGINAKDWQESPGIAVQFVKCGLTHGMVSPQHHVYRRRMHGMQENGDVLLRAGKVTV</sequence>
<proteinExistence type="predicted"/>
<keyword evidence="2" id="KW-1185">Reference proteome</keyword>
<dbReference type="Proteomes" id="UP000253426">
    <property type="component" value="Unassembled WGS sequence"/>
</dbReference>
<gene>
    <name evidence="1" type="ORF">DES53_108142</name>
</gene>
<reference evidence="1 2" key="1">
    <citation type="submission" date="2018-06" db="EMBL/GenBank/DDBJ databases">
        <title>Genomic Encyclopedia of Type Strains, Phase IV (KMG-IV): sequencing the most valuable type-strain genomes for metagenomic binning, comparative biology and taxonomic classification.</title>
        <authorList>
            <person name="Goeker M."/>
        </authorList>
    </citation>
    <scope>NUCLEOTIDE SEQUENCE [LARGE SCALE GENOMIC DNA]</scope>
    <source>
        <strain evidence="1 2">DSM 25532</strain>
    </source>
</reference>
<organism evidence="1 2">
    <name type="scientific">Roseimicrobium gellanilyticum</name>
    <dbReference type="NCBI Taxonomy" id="748857"/>
    <lineage>
        <taxon>Bacteria</taxon>
        <taxon>Pseudomonadati</taxon>
        <taxon>Verrucomicrobiota</taxon>
        <taxon>Verrucomicrobiia</taxon>
        <taxon>Verrucomicrobiales</taxon>
        <taxon>Verrucomicrobiaceae</taxon>
        <taxon>Roseimicrobium</taxon>
    </lineage>
</organism>
<evidence type="ECO:0000313" key="1">
    <source>
        <dbReference type="EMBL" id="RBP40435.1"/>
    </source>
</evidence>
<protein>
    <submittedName>
        <fullName evidence="1">Uncharacterized protein</fullName>
    </submittedName>
</protein>
<dbReference type="EMBL" id="QNRR01000008">
    <property type="protein sequence ID" value="RBP40435.1"/>
    <property type="molecule type" value="Genomic_DNA"/>
</dbReference>
<name>A0A366HF28_9BACT</name>
<dbReference type="RefSeq" id="WP_113960305.1">
    <property type="nucleotide sequence ID" value="NZ_QNRR01000008.1"/>
</dbReference>
<comment type="caution">
    <text evidence="1">The sequence shown here is derived from an EMBL/GenBank/DDBJ whole genome shotgun (WGS) entry which is preliminary data.</text>
</comment>
<accession>A0A366HF28</accession>
<evidence type="ECO:0000313" key="2">
    <source>
        <dbReference type="Proteomes" id="UP000253426"/>
    </source>
</evidence>
<dbReference type="AlphaFoldDB" id="A0A366HF28"/>